<keyword evidence="5" id="KW-0677">Repeat</keyword>
<gene>
    <name evidence="9" type="ORF">CEK71_09555</name>
</gene>
<evidence type="ECO:0000256" key="4">
    <source>
        <dbReference type="ARBA" id="ARBA00022656"/>
    </source>
</evidence>
<comment type="subcellular location">
    <subcellularLocation>
        <location evidence="1">Membrane</location>
    </subcellularLocation>
    <subcellularLocation>
        <location evidence="2">Secreted</location>
    </subcellularLocation>
</comment>
<evidence type="ECO:0000313" key="9">
    <source>
        <dbReference type="EMBL" id="ASF46302.1"/>
    </source>
</evidence>
<protein>
    <recommendedName>
        <fullName evidence="11">Calcium-binding protein</fullName>
    </recommendedName>
</protein>
<dbReference type="Pfam" id="PF00353">
    <property type="entry name" value="HemolysinCabind"/>
    <property type="match status" value="11"/>
</dbReference>
<dbReference type="PANTHER" id="PTHR38340">
    <property type="entry name" value="S-LAYER PROTEIN"/>
    <property type="match status" value="1"/>
</dbReference>
<dbReference type="GO" id="GO:0016020">
    <property type="term" value="C:membrane"/>
    <property type="evidence" value="ECO:0007669"/>
    <property type="project" value="UniProtKB-SubCell"/>
</dbReference>
<dbReference type="RefSeq" id="WP_088619174.1">
    <property type="nucleotide sequence ID" value="NZ_CP022129.1"/>
</dbReference>
<sequence length="1129" mass="110638">MATKLYSAITNFATPIDLTASTFSFDLSAQSASLITSIVAGAGATDVIITIGGQAVNFTGIKGGVNGISTSLFSFADGSNLVVGDGLAATTVSGVSTTTDAVSANVLLSTDNNDYLFGVGSNNTASYANASAGVTASLGLTTSNLSVAATTDTIAAGSDTLLNIKNIIGSKFNDTLTGDSNANILTGNGGVDTLIGGAGNDTFVVSTSNTTVTETSTAAGNGTVKSSVDFILTDISHVSNLILTGAAAIYGTGSTGANTITGNSASNVLNDGDTAGSTNVNNMLDSFGGNDTYIVNSANDTITDVGGIDQVNSYVASYSLVAASGVENLVLVGSTAQAGIGNDLSNKIVGNGGGDTLNGGAGNDTLTEAGKTGNNTLISGGGTITGTDVLIGGLGNDTLIAGIGATAAIAKFVGDTNAVTMTGGLGNDTYYVNYSKVAINEAVNALYTSDTVISTVSYALNDASSAGVDNMIIHNTNTTGISVTGNAQNNTISVDLTTGFTANNTLIGGNGADTLTGGAGNDKLYDSTSATVADVIASGHNTMTGGAGNDTFYVTNSNDIIVGNATSLVSSIVSYDLSANASGGITQLTLTGTAAVNATANNSGDILIGNSGNNTLTGGSGDDTLTDILGGNNILIGGLGANTLKAGVGNDTLYDSSDKNTSNSSISSLTGGAGNDTYYVTNTSDTITELSAGGTDVVSTIVNYTLSAQIENLILAGSSAVIGQGNTLNNAITVANTSNDTLIGDAGVDTLKGGTGNDTLISGLVSDTAADTSADLLAGDFGNDTYVINSTSDVITEATSAGTDLVFVNVSANGTPAVVGTYLLAANVENMVLGTTGGTAVLNNSGVGSGIDATTAAGNVSDVASTNAINATGNVLDNYIAGNAGANIIYGGSGADHLYGGAGNDTLYDGISATVADIFPANTSAAFFNTMDGGNGSDTYYVTVTNDVISDTGTTGTDVVNSMVTYVLAAGDGVETLNLTGTSAINATGNAAGNTLQGNGAVNTITGGAGNDTINGGAGKDTLISGGGTDTFAFSLASDSSAVSFDQIQGFTAGDKINISGLGGATVMSWGGAASGAIPTTLGAFTVQYYTLGPDTFIIANDTSATGGIDFKVDLVGFTGVLAATDFVL</sequence>
<dbReference type="GO" id="GO:0005576">
    <property type="term" value="C:extracellular region"/>
    <property type="evidence" value="ECO:0007669"/>
    <property type="project" value="UniProtKB-SubCell"/>
</dbReference>
<keyword evidence="7" id="KW-0843">Virulence</keyword>
<evidence type="ECO:0008006" key="11">
    <source>
        <dbReference type="Google" id="ProtNLM"/>
    </source>
</evidence>
<evidence type="ECO:0000256" key="6">
    <source>
        <dbReference type="ARBA" id="ARBA00022837"/>
    </source>
</evidence>
<dbReference type="InterPro" id="IPR050557">
    <property type="entry name" value="RTX_toxin/Mannuronan_C5-epim"/>
</dbReference>
<dbReference type="OrthoDB" id="733404at2"/>
<evidence type="ECO:0000256" key="2">
    <source>
        <dbReference type="ARBA" id="ARBA00004613"/>
    </source>
</evidence>
<reference evidence="9 10" key="1">
    <citation type="submission" date="2017-06" db="EMBL/GenBank/DDBJ databases">
        <title>Genome Sequencing of the methanotroph Methylovulum psychrotolerants str. HV10-M2 isolated from a high-altitude environment.</title>
        <authorList>
            <person name="Mateos-Rivera A."/>
        </authorList>
    </citation>
    <scope>NUCLEOTIDE SEQUENCE [LARGE SCALE GENOMIC DNA]</scope>
    <source>
        <strain evidence="9 10">HV10_M2</strain>
    </source>
</reference>
<keyword evidence="4" id="KW-0800">Toxin</keyword>
<dbReference type="InterPro" id="IPR018511">
    <property type="entry name" value="Hemolysin-typ_Ca-bd_CS"/>
</dbReference>
<dbReference type="PROSITE" id="PS00330">
    <property type="entry name" value="HEMOLYSIN_CALCIUM"/>
    <property type="match status" value="1"/>
</dbReference>
<keyword evidence="3" id="KW-0964">Secreted</keyword>
<dbReference type="GO" id="GO:0090729">
    <property type="term" value="F:toxin activity"/>
    <property type="evidence" value="ECO:0007669"/>
    <property type="project" value="UniProtKB-KW"/>
</dbReference>
<keyword evidence="6" id="KW-0106">Calcium</keyword>
<dbReference type="InterPro" id="IPR003995">
    <property type="entry name" value="RTX_toxin_determinant-A"/>
</dbReference>
<dbReference type="InterPro" id="IPR001343">
    <property type="entry name" value="Hemolysn_Ca-bd"/>
</dbReference>
<organism evidence="9 10">
    <name type="scientific">Methylovulum psychrotolerans</name>
    <dbReference type="NCBI Taxonomy" id="1704499"/>
    <lineage>
        <taxon>Bacteria</taxon>
        <taxon>Pseudomonadati</taxon>
        <taxon>Pseudomonadota</taxon>
        <taxon>Gammaproteobacteria</taxon>
        <taxon>Methylococcales</taxon>
        <taxon>Methylococcaceae</taxon>
        <taxon>Methylovulum</taxon>
    </lineage>
</organism>
<dbReference type="PRINTS" id="PR01488">
    <property type="entry name" value="RTXTOXINA"/>
</dbReference>
<dbReference type="KEGG" id="mpsy:CEK71_09555"/>
<dbReference type="PRINTS" id="PR00313">
    <property type="entry name" value="CABNDNGRPT"/>
</dbReference>
<evidence type="ECO:0000256" key="3">
    <source>
        <dbReference type="ARBA" id="ARBA00022525"/>
    </source>
</evidence>
<evidence type="ECO:0000256" key="1">
    <source>
        <dbReference type="ARBA" id="ARBA00004370"/>
    </source>
</evidence>
<evidence type="ECO:0000256" key="8">
    <source>
        <dbReference type="ARBA" id="ARBA00023136"/>
    </source>
</evidence>
<name>A0A1Z4BYG5_9GAMM</name>
<evidence type="ECO:0000256" key="5">
    <source>
        <dbReference type="ARBA" id="ARBA00022737"/>
    </source>
</evidence>
<accession>A0A1Z4BYG5</accession>
<dbReference type="PANTHER" id="PTHR38340:SF1">
    <property type="entry name" value="S-LAYER PROTEIN"/>
    <property type="match status" value="1"/>
</dbReference>
<dbReference type="InterPro" id="IPR011049">
    <property type="entry name" value="Serralysin-like_metalloprot_C"/>
</dbReference>
<dbReference type="EMBL" id="CP022129">
    <property type="protein sequence ID" value="ASF46302.1"/>
    <property type="molecule type" value="Genomic_DNA"/>
</dbReference>
<dbReference type="SUPFAM" id="SSF51120">
    <property type="entry name" value="beta-Roll"/>
    <property type="match status" value="7"/>
</dbReference>
<dbReference type="Proteomes" id="UP000197019">
    <property type="component" value="Chromosome"/>
</dbReference>
<keyword evidence="10" id="KW-1185">Reference proteome</keyword>
<evidence type="ECO:0000313" key="10">
    <source>
        <dbReference type="Proteomes" id="UP000197019"/>
    </source>
</evidence>
<keyword evidence="8" id="KW-0472">Membrane</keyword>
<dbReference type="GO" id="GO:0005509">
    <property type="term" value="F:calcium ion binding"/>
    <property type="evidence" value="ECO:0007669"/>
    <property type="project" value="InterPro"/>
</dbReference>
<dbReference type="Gene3D" id="2.150.10.10">
    <property type="entry name" value="Serralysin-like metalloprotease, C-terminal"/>
    <property type="match status" value="4"/>
</dbReference>
<evidence type="ECO:0000256" key="7">
    <source>
        <dbReference type="ARBA" id="ARBA00023026"/>
    </source>
</evidence>
<dbReference type="AlphaFoldDB" id="A0A1Z4BYG5"/>
<proteinExistence type="predicted"/>